<feature type="domain" description="Rhodanese" evidence="3">
    <location>
        <begin position="56"/>
        <end position="164"/>
    </location>
</feature>
<dbReference type="Proteomes" id="UP000177894">
    <property type="component" value="Chromosome"/>
</dbReference>
<protein>
    <submittedName>
        <fullName evidence="4 5">Thiosulfate sulfurtransferase</fullName>
        <ecNumber evidence="5">2.8.1.1</ecNumber>
    </submittedName>
</protein>
<keyword evidence="6" id="KW-1185">Reference proteome</keyword>
<reference evidence="4 6" key="1">
    <citation type="submission" date="2016-10" db="EMBL/GenBank/DDBJ databases">
        <title>Complete Genome Sequence of Acetogen Clostridium formicoaceticum ATCC 27076.</title>
        <authorList>
            <person name="Bao T."/>
            <person name="Cheng C."/>
            <person name="Zhao J."/>
            <person name="Yang S.-T."/>
            <person name="Wang J."/>
            <person name="Wang M."/>
        </authorList>
    </citation>
    <scope>NUCLEOTIDE SEQUENCE [LARGE SCALE GENOMIC DNA]</scope>
    <source>
        <strain evidence="4 6">ATCC 27076</strain>
    </source>
</reference>
<dbReference type="CDD" id="cd01449">
    <property type="entry name" value="TST_Repeat_2"/>
    <property type="match status" value="1"/>
</dbReference>
<dbReference type="Gene3D" id="3.40.250.10">
    <property type="entry name" value="Rhodanese-like domain"/>
    <property type="match status" value="3"/>
</dbReference>
<dbReference type="InterPro" id="IPR036873">
    <property type="entry name" value="Rhodanese-like_dom_sf"/>
</dbReference>
<evidence type="ECO:0000256" key="1">
    <source>
        <dbReference type="ARBA" id="ARBA00022679"/>
    </source>
</evidence>
<dbReference type="InterPro" id="IPR001763">
    <property type="entry name" value="Rhodanese-like_dom"/>
</dbReference>
<dbReference type="EMBL" id="CP017603">
    <property type="protein sequence ID" value="AOY77826.1"/>
    <property type="molecule type" value="Genomic_DNA"/>
</dbReference>
<evidence type="ECO:0000259" key="3">
    <source>
        <dbReference type="PROSITE" id="PS50206"/>
    </source>
</evidence>
<dbReference type="PANTHER" id="PTHR11364:SF27">
    <property type="entry name" value="SULFURTRANSFERASE"/>
    <property type="match status" value="1"/>
</dbReference>
<dbReference type="PROSITE" id="PS51257">
    <property type="entry name" value="PROKAR_LIPOPROTEIN"/>
    <property type="match status" value="1"/>
</dbReference>
<dbReference type="EC" id="2.8.1.1" evidence="5"/>
<dbReference type="Proteomes" id="UP000192478">
    <property type="component" value="Chromosome"/>
</dbReference>
<feature type="domain" description="Rhodanese" evidence="3">
    <location>
        <begin position="187"/>
        <end position="294"/>
    </location>
</feature>
<evidence type="ECO:0000256" key="2">
    <source>
        <dbReference type="ARBA" id="ARBA00022737"/>
    </source>
</evidence>
<evidence type="ECO:0000313" key="6">
    <source>
        <dbReference type="Proteomes" id="UP000177894"/>
    </source>
</evidence>
<dbReference type="InterPro" id="IPR045078">
    <property type="entry name" value="TST/MPST-like"/>
</dbReference>
<keyword evidence="2" id="KW-0677">Repeat</keyword>
<dbReference type="Pfam" id="PF00581">
    <property type="entry name" value="Rhodanese"/>
    <property type="match status" value="3"/>
</dbReference>
<organism evidence="5 7">
    <name type="scientific">Clostridium formicaceticum</name>
    <dbReference type="NCBI Taxonomy" id="1497"/>
    <lineage>
        <taxon>Bacteria</taxon>
        <taxon>Bacillati</taxon>
        <taxon>Bacillota</taxon>
        <taxon>Clostridia</taxon>
        <taxon>Eubacteriales</taxon>
        <taxon>Clostridiaceae</taxon>
        <taxon>Clostridium</taxon>
    </lineage>
</organism>
<dbReference type="SUPFAM" id="SSF52821">
    <property type="entry name" value="Rhodanese/Cell cycle control phosphatase"/>
    <property type="match status" value="3"/>
</dbReference>
<dbReference type="GO" id="GO:0004792">
    <property type="term" value="F:thiosulfate-cyanide sulfurtransferase activity"/>
    <property type="evidence" value="ECO:0007669"/>
    <property type="project" value="UniProtKB-EC"/>
</dbReference>
<evidence type="ECO:0000313" key="7">
    <source>
        <dbReference type="Proteomes" id="UP000192478"/>
    </source>
</evidence>
<dbReference type="KEGG" id="cfm:BJL90_19350"/>
<dbReference type="CDD" id="cd01448">
    <property type="entry name" value="TST_Repeat_1"/>
    <property type="match status" value="1"/>
</dbReference>
<dbReference type="SMART" id="SM00450">
    <property type="entry name" value="RHOD"/>
    <property type="match status" value="3"/>
</dbReference>
<feature type="domain" description="Rhodanese" evidence="3">
    <location>
        <begin position="328"/>
        <end position="443"/>
    </location>
</feature>
<proteinExistence type="predicted"/>
<dbReference type="EMBL" id="CP020559">
    <property type="protein sequence ID" value="ARE88437.1"/>
    <property type="molecule type" value="Genomic_DNA"/>
</dbReference>
<sequence length="452" mass="50627">MKSKNLAFILILLFSLLILTACGKNTSTEPEIAQEIEGESQEIKRISTEELKTNLLKEDWIIVDTRINDAFNGWKLDGVKRGGHIQGATDFAANWLKVEDKDRETKLEKVLAEKGIIAEKNIVLYDANGKDAQTVADYLAKKGFENLYIYDVKEWAADDSLPMESYENYHMLVPASWVNDLIKNNNNGAPYKIFEVSWGEVSEEYNSGHIPGSVHINTDEVEEGPVWNRKSVEELEKFALNNGITSDTTVILYGGDSMAAFRVAVILKYMGVEDISVINGGYNAWVDAGYEVEIKSNEKSPVTSFGVKAPVNANYIVDLPDAKEILLDKENSVLVDIRSWDEHIGETSGYSYISGKGRPAGSLWGRDMEAYRNIDGTMRSATEILKMWQEWNISPEQKLSFFCGTGWRAAEVLFYADVMGLQNISLYDGGWNEWSADADTENSIEIGEPSKK</sequence>
<name>A0AAC9WGW5_9CLOT</name>
<keyword evidence="1 5" id="KW-0808">Transferase</keyword>
<dbReference type="PROSITE" id="PS50206">
    <property type="entry name" value="RHODANESE_3"/>
    <property type="match status" value="3"/>
</dbReference>
<evidence type="ECO:0000313" key="5">
    <source>
        <dbReference type="EMBL" id="ARE88437.1"/>
    </source>
</evidence>
<gene>
    <name evidence="5" type="primary">ynjE</name>
    <name evidence="4" type="ORF">BJL90_19350</name>
    <name evidence="5" type="ORF">CLFO_28400</name>
</gene>
<dbReference type="PANTHER" id="PTHR11364">
    <property type="entry name" value="THIOSULFATE SULFERTANSFERASE"/>
    <property type="match status" value="1"/>
</dbReference>
<dbReference type="AlphaFoldDB" id="A0AAC9WGW5"/>
<accession>A0AAC9WGW5</accession>
<reference evidence="5 7" key="2">
    <citation type="submission" date="2017-03" db="EMBL/GenBank/DDBJ databases">
        <title>Complete sequence of Clostridium formicaceticum DSM 92.</title>
        <authorList>
            <person name="Poehlein A."/>
            <person name="Karl M."/>
            <person name="Bengelsdorf F.R."/>
            <person name="Duerre P."/>
            <person name="Daniel R."/>
        </authorList>
    </citation>
    <scope>NUCLEOTIDE SEQUENCE [LARGE SCALE GENOMIC DNA]</scope>
    <source>
        <strain evidence="5 7">DSM 92</strain>
    </source>
</reference>
<dbReference type="RefSeq" id="WP_070972050.1">
    <property type="nucleotide sequence ID" value="NZ_CP017603.1"/>
</dbReference>
<evidence type="ECO:0000313" key="4">
    <source>
        <dbReference type="EMBL" id="AOY77826.1"/>
    </source>
</evidence>